<dbReference type="HOGENOM" id="CLU_2119196_0_0_4"/>
<feature type="transmembrane region" description="Helical" evidence="1">
    <location>
        <begin position="20"/>
        <end position="37"/>
    </location>
</feature>
<keyword evidence="1" id="KW-0472">Membrane</keyword>
<organism evidence="2 3">
    <name type="scientific">Albidiferax ferrireducens (strain ATCC BAA-621 / DSM 15236 / T118)</name>
    <name type="common">Rhodoferax ferrireducens</name>
    <dbReference type="NCBI Taxonomy" id="338969"/>
    <lineage>
        <taxon>Bacteria</taxon>
        <taxon>Pseudomonadati</taxon>
        <taxon>Pseudomonadota</taxon>
        <taxon>Betaproteobacteria</taxon>
        <taxon>Burkholderiales</taxon>
        <taxon>Comamonadaceae</taxon>
        <taxon>Rhodoferax</taxon>
    </lineage>
</organism>
<dbReference type="EMBL" id="CP000268">
    <property type="protein sequence ID" value="ABD72015.1"/>
    <property type="molecule type" value="Genomic_DNA"/>
</dbReference>
<dbReference type="AlphaFoldDB" id="Q21QD0"/>
<reference evidence="3" key="1">
    <citation type="submission" date="2006-02" db="EMBL/GenBank/DDBJ databases">
        <title>Complete sequence of plasmid 1 of Rhodoferax ferrireducens DSM 15236.</title>
        <authorList>
            <person name="Copeland A."/>
            <person name="Lucas S."/>
            <person name="Lapidus A."/>
            <person name="Barry K."/>
            <person name="Detter J.C."/>
            <person name="Glavina del Rio T."/>
            <person name="Hammon N."/>
            <person name="Israni S."/>
            <person name="Pitluck S."/>
            <person name="Brettin T."/>
            <person name="Bruce D."/>
            <person name="Han C."/>
            <person name="Tapia R."/>
            <person name="Gilna P."/>
            <person name="Kiss H."/>
            <person name="Schmutz J."/>
            <person name="Larimer F."/>
            <person name="Land M."/>
            <person name="Kyrpides N."/>
            <person name="Ivanova N."/>
            <person name="Richardson P."/>
        </authorList>
    </citation>
    <scope>NUCLEOTIDE SEQUENCE [LARGE SCALE GENOMIC DNA]</scope>
    <source>
        <strain evidence="3">ATCC BAA-621 / DSM 15236 / T118</strain>
        <plasmid evidence="3">Plasmid pDSM15236</plasmid>
    </source>
</reference>
<geneLocation type="plasmid" evidence="3">
    <name>pDSM15236</name>
</geneLocation>
<evidence type="ECO:0000313" key="2">
    <source>
        <dbReference type="EMBL" id="ABD72015.1"/>
    </source>
</evidence>
<keyword evidence="2" id="KW-0614">Plasmid</keyword>
<evidence type="ECO:0000256" key="1">
    <source>
        <dbReference type="SAM" id="Phobius"/>
    </source>
</evidence>
<proteinExistence type="predicted"/>
<dbReference type="Proteomes" id="UP000008332">
    <property type="component" value="Plasmid unnamed1"/>
</dbReference>
<evidence type="ECO:0000313" key="3">
    <source>
        <dbReference type="Proteomes" id="UP000008332"/>
    </source>
</evidence>
<dbReference type="RefSeq" id="WP_011458724.1">
    <property type="nucleotide sequence ID" value="NC_007901.1"/>
</dbReference>
<dbReference type="KEGG" id="rfr:Rfer_4329"/>
<keyword evidence="3" id="KW-1185">Reference proteome</keyword>
<accession>Q21QD0</accession>
<gene>
    <name evidence="2" type="ordered locus">Rfer_4329</name>
</gene>
<sequence length="114" mass="12243">MKTTSSAQDGGNLTTRESLWYKAQVLIILALVLAGMARGYTLMIEQGQEALRASATLSAVHLSDCLTKYSVSDQATACKKQSEEAGKTALDADTIAEKFPNKQLLDFLGSDKAQ</sequence>
<keyword evidence="1" id="KW-0812">Transmembrane</keyword>
<name>Q21QD0_ALBFT</name>
<protein>
    <submittedName>
        <fullName evidence="2">Uncharacterized protein</fullName>
    </submittedName>
</protein>
<keyword evidence="1" id="KW-1133">Transmembrane helix</keyword>